<protein>
    <submittedName>
        <fullName evidence="1">Uncharacterized protein</fullName>
    </submittedName>
</protein>
<name>A0A0B7J2C9_9RICK</name>
<reference evidence="2" key="2">
    <citation type="submission" date="2015-01" db="EMBL/GenBank/DDBJ databases">
        <authorList>
            <person name="Felsheim R."/>
        </authorList>
    </citation>
    <scope>NUCLEOTIDE SEQUENCE [LARGE SCALE GENOMIC DNA]</scope>
    <source>
        <strain evidence="2">IrR/Munich</strain>
    </source>
</reference>
<dbReference type="Pfam" id="PF12796">
    <property type="entry name" value="Ank_2"/>
    <property type="match status" value="1"/>
</dbReference>
<dbReference type="RefSeq" id="WP_023507155.1">
    <property type="nucleotide sequence ID" value="NZ_LN794217.1"/>
</dbReference>
<gene>
    <name evidence="1" type="ORF">RMONA_00630</name>
</gene>
<dbReference type="KEGG" id="rmc:RMONA_00630"/>
<keyword evidence="2" id="KW-1185">Reference proteome</keyword>
<dbReference type="Proteomes" id="UP000018149">
    <property type="component" value="Chromosome I"/>
</dbReference>
<dbReference type="Gene3D" id="1.25.40.20">
    <property type="entry name" value="Ankyrin repeat-containing domain"/>
    <property type="match status" value="1"/>
</dbReference>
<sequence length="104" mass="11104">MKSASVKSDIDELGELFKGKTKDGIAIFNSALKVCIENNPTALLHEAAEHGKKELVVAILKVNRDSIDSTTPQGLSVLHSAIAGVNNKDVIEILLQAKPTLVTQ</sequence>
<dbReference type="EMBL" id="LN794217">
    <property type="protein sequence ID" value="CEO16548.1"/>
    <property type="molecule type" value="Genomic_DNA"/>
</dbReference>
<reference evidence="1 2" key="1">
    <citation type="submission" date="2015-01" db="EMBL/GenBank/DDBJ databases">
        <title>Draft genome sequence of Rickettsia monacensis strain IrR/Munich.</title>
        <authorList>
            <person name="Felsheim R.F."/>
            <person name="Johnson S.L."/>
            <person name="Kurtti T.J."/>
            <person name="Munderloh U.G."/>
        </authorList>
    </citation>
    <scope>NUCLEOTIDE SEQUENCE [LARGE SCALE GENOMIC DNA]</scope>
    <source>
        <strain evidence="1 2">IrR/Munich</strain>
    </source>
</reference>
<dbReference type="HOGENOM" id="CLU_2248080_0_0_5"/>
<dbReference type="AlphaFoldDB" id="A0A0B7J2C9"/>
<dbReference type="STRING" id="109232.RMONA_00630"/>
<dbReference type="InterPro" id="IPR036770">
    <property type="entry name" value="Ankyrin_rpt-contain_sf"/>
</dbReference>
<proteinExistence type="predicted"/>
<dbReference type="SUPFAM" id="SSF48403">
    <property type="entry name" value="Ankyrin repeat"/>
    <property type="match status" value="1"/>
</dbReference>
<organism evidence="1 2">
    <name type="scientific">Rickettsia monacensis</name>
    <dbReference type="NCBI Taxonomy" id="109232"/>
    <lineage>
        <taxon>Bacteria</taxon>
        <taxon>Pseudomonadati</taxon>
        <taxon>Pseudomonadota</taxon>
        <taxon>Alphaproteobacteria</taxon>
        <taxon>Rickettsiales</taxon>
        <taxon>Rickettsiaceae</taxon>
        <taxon>Rickettsieae</taxon>
        <taxon>Rickettsia</taxon>
        <taxon>spotted fever group</taxon>
    </lineage>
</organism>
<dbReference type="InterPro" id="IPR002110">
    <property type="entry name" value="Ankyrin_rpt"/>
</dbReference>
<accession>A0A0B7J2C9</accession>
<evidence type="ECO:0000313" key="1">
    <source>
        <dbReference type="EMBL" id="CEO16548.1"/>
    </source>
</evidence>
<evidence type="ECO:0000313" key="2">
    <source>
        <dbReference type="Proteomes" id="UP000018149"/>
    </source>
</evidence>